<evidence type="ECO:0000313" key="2">
    <source>
        <dbReference type="EMBL" id="KOF71559.1"/>
    </source>
</evidence>
<reference evidence="2" key="1">
    <citation type="submission" date="2015-07" db="EMBL/GenBank/DDBJ databases">
        <title>MeaNS - Measles Nucleotide Surveillance Program.</title>
        <authorList>
            <person name="Tran T."/>
            <person name="Druce J."/>
        </authorList>
    </citation>
    <scope>NUCLEOTIDE SEQUENCE</scope>
    <source>
        <strain evidence="2">UCB-OBI-ISO-001</strain>
        <tissue evidence="2">Gonad</tissue>
    </source>
</reference>
<feature type="transmembrane region" description="Helical" evidence="1">
    <location>
        <begin position="43"/>
        <end position="65"/>
    </location>
</feature>
<gene>
    <name evidence="2" type="ORF">OCBIM_22000908mg</name>
</gene>
<name>A0A0L8G3X5_OCTBM</name>
<keyword evidence="1" id="KW-1133">Transmembrane helix</keyword>
<dbReference type="AlphaFoldDB" id="A0A0L8G3X5"/>
<protein>
    <recommendedName>
        <fullName evidence="3">Transmembrane protein</fullName>
    </recommendedName>
</protein>
<sequence>MFRMLQNQSNGSKQMNPSDIIINNWHLDEWTLRMKSNFKGEKWACFALIGVLCCDVFLVLSLLAYKEVFTGKIRIPIMIACILLTCSGVVYLIISFFIYQRKKKETHRVQYENTKEYMTTQLSLERKIENRNIYEESNQQIIAEEIQPGVILGKVINKDKPFKNLKMNFSETV</sequence>
<organism evidence="2">
    <name type="scientific">Octopus bimaculoides</name>
    <name type="common">California two-spotted octopus</name>
    <dbReference type="NCBI Taxonomy" id="37653"/>
    <lineage>
        <taxon>Eukaryota</taxon>
        <taxon>Metazoa</taxon>
        <taxon>Spiralia</taxon>
        <taxon>Lophotrochozoa</taxon>
        <taxon>Mollusca</taxon>
        <taxon>Cephalopoda</taxon>
        <taxon>Coleoidea</taxon>
        <taxon>Octopodiformes</taxon>
        <taxon>Octopoda</taxon>
        <taxon>Incirrata</taxon>
        <taxon>Octopodidae</taxon>
        <taxon>Octopus</taxon>
    </lineage>
</organism>
<evidence type="ECO:0000256" key="1">
    <source>
        <dbReference type="SAM" id="Phobius"/>
    </source>
</evidence>
<keyword evidence="1" id="KW-0472">Membrane</keyword>
<proteinExistence type="predicted"/>
<accession>A0A0L8G3X5</accession>
<keyword evidence="1" id="KW-0812">Transmembrane</keyword>
<evidence type="ECO:0008006" key="3">
    <source>
        <dbReference type="Google" id="ProtNLM"/>
    </source>
</evidence>
<dbReference type="EMBL" id="KQ424107">
    <property type="protein sequence ID" value="KOF71559.1"/>
    <property type="molecule type" value="Genomic_DNA"/>
</dbReference>
<feature type="transmembrane region" description="Helical" evidence="1">
    <location>
        <begin position="77"/>
        <end position="99"/>
    </location>
</feature>